<gene>
    <name evidence="7" type="ORF">SAMN06264855_10790</name>
</gene>
<dbReference type="PANTHER" id="PTHR35903">
    <property type="entry name" value="FLAGELLIN B1"/>
    <property type="match status" value="1"/>
</dbReference>
<dbReference type="GO" id="GO:0097588">
    <property type="term" value="P:archaeal or bacterial-type flagellum-dependent cell motility"/>
    <property type="evidence" value="ECO:0007669"/>
    <property type="project" value="InterPro"/>
</dbReference>
<dbReference type="NCBIfam" id="TIGR02537">
    <property type="entry name" value="arch_flag_Nterm"/>
    <property type="match status" value="1"/>
</dbReference>
<keyword evidence="7" id="KW-0282">Flagellum</keyword>
<dbReference type="EMBL" id="FZNQ01000007">
    <property type="protein sequence ID" value="SNR45082.1"/>
    <property type="molecule type" value="Genomic_DNA"/>
</dbReference>
<evidence type="ECO:0000313" key="7">
    <source>
        <dbReference type="EMBL" id="SNR45082.1"/>
    </source>
</evidence>
<keyword evidence="7" id="KW-0966">Cell projection</keyword>
<keyword evidence="6" id="KW-0472">Membrane</keyword>
<dbReference type="AlphaFoldDB" id="A0A238WES2"/>
<dbReference type="InterPro" id="IPR002774">
    <property type="entry name" value="Flagellin_arc-type"/>
</dbReference>
<comment type="similarity">
    <text evidence="2 4">Belongs to the archaeal flagellin family.</text>
</comment>
<keyword evidence="6" id="KW-1133">Transmembrane helix</keyword>
<dbReference type="OrthoDB" id="102632at2157"/>
<dbReference type="Pfam" id="PF01917">
    <property type="entry name" value="Flagellin_arch-type"/>
    <property type="match status" value="1"/>
</dbReference>
<keyword evidence="7" id="KW-0969">Cilium</keyword>
<keyword evidence="8" id="KW-1185">Reference proteome</keyword>
<sequence length="235" mass="24551">MFEAITNEEERGQVGIGTLIVFIAMVLVAAIAAGVLINTAGFLQTQAEATGEESASQVSDRIEVQSATGQVAGIDEDGGSSSLEEPGDDDADFDGIYTVDFTVTQAPGSDDIDLEDVTAEFITDSGVNQVVLDDDELVEIDGLNVEGDDNVITDSSDRFTVSFAGYQVDGSDGGIFNDLSSSPEYGEDGEDAGSWVGHLEGGDTMEVRFTTAAGATTVEEVRVPDSLIDRDAVSL</sequence>
<dbReference type="GO" id="GO:0097589">
    <property type="term" value="C:archaeal-type flagellum"/>
    <property type="evidence" value="ECO:0007669"/>
    <property type="project" value="UniProtKB-SubCell"/>
</dbReference>
<evidence type="ECO:0000256" key="6">
    <source>
        <dbReference type="SAM" id="Phobius"/>
    </source>
</evidence>
<dbReference type="GO" id="GO:0005198">
    <property type="term" value="F:structural molecule activity"/>
    <property type="evidence" value="ECO:0007669"/>
    <property type="project" value="InterPro"/>
</dbReference>
<evidence type="ECO:0000256" key="1">
    <source>
        <dbReference type="ARBA" id="ARBA00004618"/>
    </source>
</evidence>
<evidence type="ECO:0000256" key="3">
    <source>
        <dbReference type="ARBA" id="ARBA00022440"/>
    </source>
</evidence>
<dbReference type="InterPro" id="IPR013373">
    <property type="entry name" value="Flagellin/pilin_N_arc"/>
</dbReference>
<protein>
    <recommendedName>
        <fullName evidence="4">Flagellin</fullName>
    </recommendedName>
</protein>
<dbReference type="RefSeq" id="WP_089384627.1">
    <property type="nucleotide sequence ID" value="NZ_FZNQ01000007.1"/>
</dbReference>
<evidence type="ECO:0000313" key="8">
    <source>
        <dbReference type="Proteomes" id="UP000198397"/>
    </source>
</evidence>
<comment type="function">
    <text evidence="4">Flagellin is the subunit protein which polymerizes to form the filaments of archaeal flagella.</text>
</comment>
<evidence type="ECO:0000256" key="2">
    <source>
        <dbReference type="ARBA" id="ARBA00010256"/>
    </source>
</evidence>
<keyword evidence="3 4" id="KW-0974">Archaeal flagellum</keyword>
<proteinExistence type="inferred from homology"/>
<feature type="region of interest" description="Disordered" evidence="5">
    <location>
        <begin position="72"/>
        <end position="91"/>
    </location>
</feature>
<dbReference type="Proteomes" id="UP000198397">
    <property type="component" value="Unassembled WGS sequence"/>
</dbReference>
<comment type="subcellular location">
    <subcellularLocation>
        <location evidence="1 4">Archaeal flagellum</location>
    </subcellularLocation>
</comment>
<evidence type="ECO:0000256" key="4">
    <source>
        <dbReference type="RuleBase" id="RU361282"/>
    </source>
</evidence>
<evidence type="ECO:0000256" key="5">
    <source>
        <dbReference type="SAM" id="MobiDB-lite"/>
    </source>
</evidence>
<keyword evidence="6" id="KW-0812">Transmembrane</keyword>
<dbReference type="PANTHER" id="PTHR35903:SF1">
    <property type="entry name" value="FLAGELLIN B1"/>
    <property type="match status" value="1"/>
</dbReference>
<name>A0A238WES2_HALVU</name>
<feature type="transmembrane region" description="Helical" evidence="6">
    <location>
        <begin position="16"/>
        <end position="37"/>
    </location>
</feature>
<reference evidence="7 8" key="1">
    <citation type="submission" date="2017-06" db="EMBL/GenBank/DDBJ databases">
        <authorList>
            <person name="Kim H.J."/>
            <person name="Triplett B.A."/>
        </authorList>
    </citation>
    <scope>NUCLEOTIDE SEQUENCE [LARGE SCALE GENOMIC DNA]</scope>
    <source>
        <strain evidence="7 8">DSM 8800</strain>
    </source>
</reference>
<accession>A0A238WES2</accession>
<organism evidence="7 8">
    <name type="scientific">Halorubrum vacuolatum</name>
    <name type="common">Natronobacterium vacuolatum</name>
    <dbReference type="NCBI Taxonomy" id="63740"/>
    <lineage>
        <taxon>Archaea</taxon>
        <taxon>Methanobacteriati</taxon>
        <taxon>Methanobacteriota</taxon>
        <taxon>Stenosarchaea group</taxon>
        <taxon>Halobacteria</taxon>
        <taxon>Halobacteriales</taxon>
        <taxon>Haloferacaceae</taxon>
        <taxon>Halorubrum</taxon>
    </lineage>
</organism>